<accession>A0AAE0ZGL9</accession>
<feature type="domain" description="C2H2-type" evidence="13">
    <location>
        <begin position="1280"/>
        <end position="1302"/>
    </location>
</feature>
<keyword evidence="15" id="KW-1185">Reference proteome</keyword>
<keyword evidence="8" id="KW-0238">DNA-binding</keyword>
<evidence type="ECO:0000256" key="11">
    <source>
        <dbReference type="PROSITE-ProRule" id="PRU00042"/>
    </source>
</evidence>
<comment type="subcellular location">
    <subcellularLocation>
        <location evidence="2">Nucleus</location>
    </subcellularLocation>
</comment>
<dbReference type="FunFam" id="3.30.160.60:FF:000446">
    <property type="entry name" value="Zinc finger protein"/>
    <property type="match status" value="1"/>
</dbReference>
<comment type="function">
    <text evidence="1">May be involved in transcriptional regulation.</text>
</comment>
<evidence type="ECO:0000256" key="1">
    <source>
        <dbReference type="ARBA" id="ARBA00003767"/>
    </source>
</evidence>
<feature type="domain" description="C2H2-type" evidence="13">
    <location>
        <begin position="531"/>
        <end position="558"/>
    </location>
</feature>
<dbReference type="Pfam" id="PF00096">
    <property type="entry name" value="zf-C2H2"/>
    <property type="match status" value="1"/>
</dbReference>
<keyword evidence="9" id="KW-0804">Transcription</keyword>
<dbReference type="InterPro" id="IPR041697">
    <property type="entry name" value="Znf-C2H2_11"/>
</dbReference>
<organism evidence="14 15">
    <name type="scientific">Elysia crispata</name>
    <name type="common">lettuce slug</name>
    <dbReference type="NCBI Taxonomy" id="231223"/>
    <lineage>
        <taxon>Eukaryota</taxon>
        <taxon>Metazoa</taxon>
        <taxon>Spiralia</taxon>
        <taxon>Lophotrochozoa</taxon>
        <taxon>Mollusca</taxon>
        <taxon>Gastropoda</taxon>
        <taxon>Heterobranchia</taxon>
        <taxon>Euthyneura</taxon>
        <taxon>Panpulmonata</taxon>
        <taxon>Sacoglossa</taxon>
        <taxon>Placobranchoidea</taxon>
        <taxon>Plakobranchidae</taxon>
        <taxon>Elysia</taxon>
    </lineage>
</organism>
<name>A0AAE0ZGL9_9GAST</name>
<proteinExistence type="predicted"/>
<keyword evidence="3" id="KW-0479">Metal-binding</keyword>
<dbReference type="GO" id="GO:0005634">
    <property type="term" value="C:nucleus"/>
    <property type="evidence" value="ECO:0007669"/>
    <property type="project" value="UniProtKB-SubCell"/>
</dbReference>
<feature type="compositionally biased region" description="Basic and acidic residues" evidence="12">
    <location>
        <begin position="1015"/>
        <end position="1024"/>
    </location>
</feature>
<dbReference type="Proteomes" id="UP001283361">
    <property type="component" value="Unassembled WGS sequence"/>
</dbReference>
<dbReference type="EMBL" id="JAWDGP010003976">
    <property type="protein sequence ID" value="KAK3769059.1"/>
    <property type="molecule type" value="Genomic_DNA"/>
</dbReference>
<keyword evidence="5 11" id="KW-0863">Zinc-finger</keyword>
<evidence type="ECO:0000256" key="4">
    <source>
        <dbReference type="ARBA" id="ARBA00022737"/>
    </source>
</evidence>
<evidence type="ECO:0000313" key="14">
    <source>
        <dbReference type="EMBL" id="KAK3769059.1"/>
    </source>
</evidence>
<dbReference type="InterPro" id="IPR045914">
    <property type="entry name" value="Zn532-like"/>
</dbReference>
<dbReference type="PROSITE" id="PS50157">
    <property type="entry name" value="ZINC_FINGER_C2H2_2"/>
    <property type="match status" value="2"/>
</dbReference>
<keyword evidence="6" id="KW-0862">Zinc</keyword>
<sequence>MEWKMTASAFLKIKDLQENMPNDPVVQQDIILRDFGMKMAEQYLNPSNGDQHSSFAEQMLSHSTDVVAVPSSYYINASQSEAIPSFAPPVGYFENSAYEPHTYQETVNLPPRNADITDISHSLPVTGSNFATMPESAGQQAFENAGDAGQQFLSGEPIKGSSQRATTESTEALTRSAFELLQDVVAHASSNFDETPKSSMDRNQVVSVLPFSQPSRDHLVIEQNLSINQRNLNTCAASSGTTIVVDAHNLMKTSVSAGSALSQEQAIRVDLGANSNKKIIKIVPQKLNTVSSSTIKTSNGQHPISNYRRVLVKDPNGTQKNCIVLRPATSSVLGDTAIVRQTIQTSSSRAMKLVNSVEREIMDMISTTSANFTIKGEDAKKSGILEKTSDKNVINNSANTKFFCLTCKEKYAQKEGFQFHLQRVSFVLKYKCIKCATIFTFFNKCALWMHLNGHQEDIDYQRVLRLDPYDFVSNPNVFIEDMNASVASNSKEIMTKLKLNSQSIVKCPICQEFVRYLPIHLKKPDGKHHAHTCYICKINFSSKCSFLAHERLHRGYGNAICCPECGLTREEISTTASLKDVFDHVDACMHFNRAESFSCECKLSFPSLAEAQKHFLHTHIKPLSKCPGCSVAFTDSKLLASHLLKNPRCQSQVAHTCATKVTCFCILCKSILTTEKEAKLHLQKHVPNESEPSWMCFLCSMMFASANELRIHCEEDHPHKAKRCTICFKLFCNRQLLVDHIIKKSCNIDGQHSLAGCADMPPKVSIDIDGFIKDLYKVPNLTKSPISSSFCATASQGSQGKSLGNSSLRCESQQEADPVSTVPAARQISKIAIRRPASLDNTTSALLNEMQLWKSKDNRGIVPTVIPPSKRIGRPKKEKRPPHHLVCGVTAKGISYQCHPCKVIVTGTNNYISHMKYHEAKGDCRYSAFCHCSVCDKLIGSHLIMKHLRDHQDKGIIVCIRCQRRDFGDLEDAIQHAHNLCDYKKIGGDAGHVQTENLRTENVTNTMSGPSQTETESRLEKDSSLKSMQTAVDIPAKKMAVPEAKKKLYPCHLCSLVFENVVHRDQHVGKSHGGTRKIFCCLPCEKKNIVKTFATHLAAKKHVTSKHHVVQSSLIDKCLKEVNTSVSNHTIHPQVLLPEQQKEAEVEGPTPKKLRLANEGDFLCGNCGFSCPGDDKATFSEHIQTHNHKKEPQCPECGLCYTVLVAVKRHLMAVHKIKNIDNYLADNGILEEQEEEDEEFNSVLEEMLPGVRSLPPVTHQNQGPALKTKKDQLDDDLDSLECNVCYRSFDTEANLKTHMRTHGMAFIRSKRYKPLDN</sequence>
<comment type="caution">
    <text evidence="14">The sequence shown here is derived from an EMBL/GenBank/DDBJ whole genome shotgun (WGS) entry which is preliminary data.</text>
</comment>
<dbReference type="Pfam" id="PF16622">
    <property type="entry name" value="zf-C2H2_11"/>
    <property type="match status" value="1"/>
</dbReference>
<gene>
    <name evidence="14" type="ORF">RRG08_032050</name>
</gene>
<evidence type="ECO:0000256" key="9">
    <source>
        <dbReference type="ARBA" id="ARBA00023163"/>
    </source>
</evidence>
<dbReference type="PANTHER" id="PTHR47222">
    <property type="entry name" value="ZINC FINGER PROTEIN 532-RELATED"/>
    <property type="match status" value="1"/>
</dbReference>
<keyword evidence="4" id="KW-0677">Repeat</keyword>
<evidence type="ECO:0000259" key="13">
    <source>
        <dbReference type="PROSITE" id="PS50157"/>
    </source>
</evidence>
<evidence type="ECO:0000256" key="7">
    <source>
        <dbReference type="ARBA" id="ARBA00023015"/>
    </source>
</evidence>
<evidence type="ECO:0000256" key="8">
    <source>
        <dbReference type="ARBA" id="ARBA00023125"/>
    </source>
</evidence>
<keyword evidence="7" id="KW-0805">Transcription regulation</keyword>
<reference evidence="14" key="1">
    <citation type="journal article" date="2023" name="G3 (Bethesda)">
        <title>A reference genome for the long-term kleptoplast-retaining sea slug Elysia crispata morphotype clarki.</title>
        <authorList>
            <person name="Eastman K.E."/>
            <person name="Pendleton A.L."/>
            <person name="Shaikh M.A."/>
            <person name="Suttiyut T."/>
            <person name="Ogas R."/>
            <person name="Tomko P."/>
            <person name="Gavelis G."/>
            <person name="Widhalm J.R."/>
            <person name="Wisecaver J.H."/>
        </authorList>
    </citation>
    <scope>NUCLEOTIDE SEQUENCE</scope>
    <source>
        <strain evidence="14">ECLA1</strain>
    </source>
</reference>
<feature type="compositionally biased region" description="Polar residues" evidence="12">
    <location>
        <begin position="1003"/>
        <end position="1014"/>
    </location>
</feature>
<dbReference type="SMART" id="SM00355">
    <property type="entry name" value="ZnF_C2H2"/>
    <property type="match status" value="15"/>
</dbReference>
<dbReference type="GO" id="GO:0008270">
    <property type="term" value="F:zinc ion binding"/>
    <property type="evidence" value="ECO:0007669"/>
    <property type="project" value="UniProtKB-KW"/>
</dbReference>
<keyword evidence="10" id="KW-0539">Nucleus</keyword>
<evidence type="ECO:0000256" key="10">
    <source>
        <dbReference type="ARBA" id="ARBA00023242"/>
    </source>
</evidence>
<evidence type="ECO:0000256" key="12">
    <source>
        <dbReference type="SAM" id="MobiDB-lite"/>
    </source>
</evidence>
<evidence type="ECO:0000256" key="2">
    <source>
        <dbReference type="ARBA" id="ARBA00004123"/>
    </source>
</evidence>
<protein>
    <recommendedName>
        <fullName evidence="13">C2H2-type domain-containing protein</fullName>
    </recommendedName>
</protein>
<dbReference type="PROSITE" id="PS00028">
    <property type="entry name" value="ZINC_FINGER_C2H2_1"/>
    <property type="match status" value="6"/>
</dbReference>
<dbReference type="PANTHER" id="PTHR47222:SF5">
    <property type="entry name" value="LOW QUALITY PROTEIN: ZINC FINGER PROTEIN 532-LIKE"/>
    <property type="match status" value="1"/>
</dbReference>
<evidence type="ECO:0000256" key="5">
    <source>
        <dbReference type="ARBA" id="ARBA00022771"/>
    </source>
</evidence>
<dbReference type="Pfam" id="PF25412">
    <property type="entry name" value="zf-C2H2_ZNF592"/>
    <property type="match status" value="1"/>
</dbReference>
<feature type="region of interest" description="Disordered" evidence="12">
    <location>
        <begin position="1003"/>
        <end position="1024"/>
    </location>
</feature>
<dbReference type="InterPro" id="IPR057356">
    <property type="entry name" value="Znf-C2H2_ZNF592"/>
</dbReference>
<dbReference type="GO" id="GO:0003677">
    <property type="term" value="F:DNA binding"/>
    <property type="evidence" value="ECO:0007669"/>
    <property type="project" value="UniProtKB-KW"/>
</dbReference>
<dbReference type="InterPro" id="IPR013087">
    <property type="entry name" value="Znf_C2H2_type"/>
</dbReference>
<dbReference type="Gene3D" id="3.30.160.60">
    <property type="entry name" value="Classic Zinc Finger"/>
    <property type="match status" value="2"/>
</dbReference>
<evidence type="ECO:0000256" key="6">
    <source>
        <dbReference type="ARBA" id="ARBA00022833"/>
    </source>
</evidence>
<evidence type="ECO:0000256" key="3">
    <source>
        <dbReference type="ARBA" id="ARBA00022723"/>
    </source>
</evidence>
<evidence type="ECO:0000313" key="15">
    <source>
        <dbReference type="Proteomes" id="UP001283361"/>
    </source>
</evidence>